<dbReference type="GO" id="GO:0032465">
    <property type="term" value="P:regulation of cytokinesis"/>
    <property type="evidence" value="ECO:0007669"/>
    <property type="project" value="UniProtKB-ARBA"/>
</dbReference>
<feature type="binding site" evidence="11">
    <location>
        <position position="215"/>
    </location>
    <ligand>
        <name>ATP</name>
        <dbReference type="ChEBI" id="CHEBI:30616"/>
    </ligand>
</feature>
<dbReference type="SUPFAM" id="SSF56112">
    <property type="entry name" value="Protein kinase-like (PK-like)"/>
    <property type="match status" value="1"/>
</dbReference>
<comment type="catalytic activity">
    <reaction evidence="8 15">
        <text>L-threonyl-[protein] + ATP = O-phospho-L-threonyl-[protein] + ADP + H(+)</text>
        <dbReference type="Rhea" id="RHEA:46608"/>
        <dbReference type="Rhea" id="RHEA-COMP:11060"/>
        <dbReference type="Rhea" id="RHEA-COMP:11605"/>
        <dbReference type="ChEBI" id="CHEBI:15378"/>
        <dbReference type="ChEBI" id="CHEBI:30013"/>
        <dbReference type="ChEBI" id="CHEBI:30616"/>
        <dbReference type="ChEBI" id="CHEBI:61977"/>
        <dbReference type="ChEBI" id="CHEBI:456216"/>
        <dbReference type="EC" id="2.7.11.1"/>
    </reaction>
</comment>
<evidence type="ECO:0000256" key="7">
    <source>
        <dbReference type="ARBA" id="ARBA00022840"/>
    </source>
</evidence>
<dbReference type="GO" id="GO:0032133">
    <property type="term" value="C:chromosome passenger complex"/>
    <property type="evidence" value="ECO:0007669"/>
    <property type="project" value="UniProtKB-ARBA"/>
</dbReference>
<evidence type="ECO:0000256" key="2">
    <source>
        <dbReference type="ARBA" id="ARBA00021157"/>
    </source>
</evidence>
<keyword evidence="6 15" id="KW-0418">Kinase</keyword>
<keyword evidence="3 14" id="KW-0723">Serine/threonine-protein kinase</keyword>
<dbReference type="GO" id="GO:0004674">
    <property type="term" value="F:protein serine/threonine kinase activity"/>
    <property type="evidence" value="ECO:0007669"/>
    <property type="project" value="UniProtKB-KW"/>
</dbReference>
<keyword evidence="7 11" id="KW-0067">ATP-binding</keyword>
<evidence type="ECO:0000256" key="15">
    <source>
        <dbReference type="RuleBase" id="RU367134"/>
    </source>
</evidence>
<feature type="domain" description="Protein kinase" evidence="16">
    <location>
        <begin position="74"/>
        <end position="326"/>
    </location>
</feature>
<evidence type="ECO:0000256" key="10">
    <source>
        <dbReference type="PIRSR" id="PIRSR630616-1"/>
    </source>
</evidence>
<dbReference type="PROSITE" id="PS50011">
    <property type="entry name" value="PROTEIN_KINASE_DOM"/>
    <property type="match status" value="1"/>
</dbReference>
<dbReference type="PANTHER" id="PTHR24350">
    <property type="entry name" value="SERINE/THREONINE-PROTEIN KINASE IAL-RELATED"/>
    <property type="match status" value="1"/>
</dbReference>
<evidence type="ECO:0000256" key="5">
    <source>
        <dbReference type="ARBA" id="ARBA00022741"/>
    </source>
</evidence>
<dbReference type="Gene3D" id="1.10.510.10">
    <property type="entry name" value="Transferase(Phosphotransferase) domain 1"/>
    <property type="match status" value="1"/>
</dbReference>
<evidence type="ECO:0000256" key="9">
    <source>
        <dbReference type="ARBA" id="ARBA00048679"/>
    </source>
</evidence>
<evidence type="ECO:0000313" key="18">
    <source>
        <dbReference type="Proteomes" id="UP000234323"/>
    </source>
</evidence>
<gene>
    <name evidence="17" type="ORF">RhiirA4_403876</name>
</gene>
<evidence type="ECO:0000256" key="8">
    <source>
        <dbReference type="ARBA" id="ARBA00047899"/>
    </source>
</evidence>
<organism evidence="17 18">
    <name type="scientific">Rhizophagus irregularis</name>
    <dbReference type="NCBI Taxonomy" id="588596"/>
    <lineage>
        <taxon>Eukaryota</taxon>
        <taxon>Fungi</taxon>
        <taxon>Fungi incertae sedis</taxon>
        <taxon>Mucoromycota</taxon>
        <taxon>Glomeromycotina</taxon>
        <taxon>Glomeromycetes</taxon>
        <taxon>Glomerales</taxon>
        <taxon>Glomeraceae</taxon>
        <taxon>Rhizophagus</taxon>
    </lineage>
</organism>
<sequence>MSSQNFQNPFQISPIFFTKHNKINKIEQVYNKENITKGFINNKEYELNKRKLEKVNAPISPTIRTPPLWTLNNFDLGSGLGKGQFGRVYLAREKTSGFIVALKVLNISELIKNNAEKQLLREVEIQNNLRHPNILRLYGHFYDKKYVFLILEYAAKGELFRHLRKCTRFTEKRASKYFAQMAGALGYIHKKHVIHRDIKPENLLLDLDDQLKIADFGWSVHAPSQRRKTLCGTKDYLPPEMVENQPHDEKIDLWSLGVLCYELLTGNAPFEESANGRDTTYKRIAKADFTIPDHVSVDARDLISSLLQRDPNKRLPIKNVLNHPWILKHQKNSNVLRVTNRYYCL</sequence>
<dbReference type="GO" id="GO:0051233">
    <property type="term" value="C:spindle midzone"/>
    <property type="evidence" value="ECO:0007669"/>
    <property type="project" value="UniProtKB-ARBA"/>
</dbReference>
<keyword evidence="4 15" id="KW-0808">Transferase</keyword>
<dbReference type="GO" id="GO:1902115">
    <property type="term" value="P:regulation of organelle assembly"/>
    <property type="evidence" value="ECO:0007669"/>
    <property type="project" value="UniProtKB-ARBA"/>
</dbReference>
<dbReference type="SMART" id="SM00220">
    <property type="entry name" value="S_TKc"/>
    <property type="match status" value="1"/>
</dbReference>
<dbReference type="Pfam" id="PF00069">
    <property type="entry name" value="Pkinase"/>
    <property type="match status" value="1"/>
</dbReference>
<evidence type="ECO:0000256" key="1">
    <source>
        <dbReference type="ARBA" id="ARBA00012513"/>
    </source>
</evidence>
<dbReference type="Proteomes" id="UP000234323">
    <property type="component" value="Unassembled WGS sequence"/>
</dbReference>
<dbReference type="VEuPathDB" id="FungiDB:RhiirA1_429436"/>
<dbReference type="GO" id="GO:0072479">
    <property type="term" value="P:response to mitotic cell cycle spindle assembly checkpoint signaling"/>
    <property type="evidence" value="ECO:0007669"/>
    <property type="project" value="UniProtKB-ARBA"/>
</dbReference>
<protein>
    <recommendedName>
        <fullName evidence="2 15">Aurora kinase</fullName>
        <ecNumber evidence="1 15">2.7.11.1</ecNumber>
    </recommendedName>
</protein>
<evidence type="ECO:0000256" key="3">
    <source>
        <dbReference type="ARBA" id="ARBA00022527"/>
    </source>
</evidence>
<evidence type="ECO:0000256" key="12">
    <source>
        <dbReference type="PIRSR" id="PIRSR630616-3"/>
    </source>
</evidence>
<dbReference type="GO" id="GO:0005524">
    <property type="term" value="F:ATP binding"/>
    <property type="evidence" value="ECO:0007669"/>
    <property type="project" value="UniProtKB-UniRule"/>
</dbReference>
<evidence type="ECO:0000256" key="13">
    <source>
        <dbReference type="PROSITE-ProRule" id="PRU10141"/>
    </source>
</evidence>
<evidence type="ECO:0000256" key="14">
    <source>
        <dbReference type="RuleBase" id="RU000304"/>
    </source>
</evidence>
<feature type="cross-link" description="Glycyl lysine isopeptide (Lys-Gly) (interchain with G-Cter in SUMO2)" evidence="12">
    <location>
        <position position="199"/>
    </location>
</feature>
<feature type="binding site" evidence="11">
    <location>
        <begin position="152"/>
        <end position="154"/>
    </location>
    <ligand>
        <name>ATP</name>
        <dbReference type="ChEBI" id="CHEBI:30616"/>
    </ligand>
</feature>
<evidence type="ECO:0000256" key="11">
    <source>
        <dbReference type="PIRSR" id="PIRSR630616-2"/>
    </source>
</evidence>
<dbReference type="GO" id="GO:0008608">
    <property type="term" value="P:attachment of spindle microtubules to kinetochore"/>
    <property type="evidence" value="ECO:0007669"/>
    <property type="project" value="UniProtKB-ARBA"/>
</dbReference>
<keyword evidence="5 11" id="KW-0547">Nucleotide-binding</keyword>
<evidence type="ECO:0000259" key="16">
    <source>
        <dbReference type="PROSITE" id="PS50011"/>
    </source>
</evidence>
<dbReference type="EC" id="2.7.11.1" evidence="1 15"/>
<dbReference type="InterPro" id="IPR011009">
    <property type="entry name" value="Kinase-like_dom_sf"/>
</dbReference>
<comment type="similarity">
    <text evidence="15">Belongs to the protein kinase superfamily. Ser/Thr protein kinase family. Aurora subfamily.</text>
</comment>
<dbReference type="VEuPathDB" id="FungiDB:FUN_020613"/>
<dbReference type="AlphaFoldDB" id="A0A2I1GML9"/>
<dbReference type="InterPro" id="IPR008271">
    <property type="entry name" value="Ser/Thr_kinase_AS"/>
</dbReference>
<proteinExistence type="inferred from homology"/>
<dbReference type="InterPro" id="IPR017441">
    <property type="entry name" value="Protein_kinase_ATP_BS"/>
</dbReference>
<evidence type="ECO:0000256" key="6">
    <source>
        <dbReference type="ARBA" id="ARBA00022777"/>
    </source>
</evidence>
<dbReference type="PROSITE" id="PS00107">
    <property type="entry name" value="PROTEIN_KINASE_ATP"/>
    <property type="match status" value="1"/>
</dbReference>
<dbReference type="FunFam" id="3.30.200.20:FF:000042">
    <property type="entry name" value="Aurora kinase A"/>
    <property type="match status" value="1"/>
</dbReference>
<accession>A0A2I1GML9</accession>
<dbReference type="CDD" id="cd14007">
    <property type="entry name" value="STKc_Aurora"/>
    <property type="match status" value="1"/>
</dbReference>
<evidence type="ECO:0000313" key="17">
    <source>
        <dbReference type="EMBL" id="PKY47837.1"/>
    </source>
</evidence>
<feature type="binding site" evidence="11 13">
    <location>
        <position position="103"/>
    </location>
    <ligand>
        <name>ATP</name>
        <dbReference type="ChEBI" id="CHEBI:30616"/>
    </ligand>
</feature>
<comment type="caution">
    <text evidence="17">The sequence shown here is derived from an EMBL/GenBank/DDBJ whole genome shotgun (WGS) entry which is preliminary data.</text>
</comment>
<dbReference type="GO" id="GO:0000776">
    <property type="term" value="C:kinetochore"/>
    <property type="evidence" value="ECO:0007669"/>
    <property type="project" value="UniProtKB-ARBA"/>
</dbReference>
<dbReference type="InterPro" id="IPR030616">
    <property type="entry name" value="Aur-like"/>
</dbReference>
<name>A0A2I1GML9_9GLOM</name>
<dbReference type="GO" id="GO:0044779">
    <property type="term" value="P:meiotic spindle checkpoint signaling"/>
    <property type="evidence" value="ECO:0007669"/>
    <property type="project" value="UniProtKB-ARBA"/>
</dbReference>
<comment type="catalytic activity">
    <reaction evidence="9 15">
        <text>L-seryl-[protein] + ATP = O-phospho-L-seryl-[protein] + ADP + H(+)</text>
        <dbReference type="Rhea" id="RHEA:17989"/>
        <dbReference type="Rhea" id="RHEA-COMP:9863"/>
        <dbReference type="Rhea" id="RHEA-COMP:11604"/>
        <dbReference type="ChEBI" id="CHEBI:15378"/>
        <dbReference type="ChEBI" id="CHEBI:29999"/>
        <dbReference type="ChEBI" id="CHEBI:30616"/>
        <dbReference type="ChEBI" id="CHEBI:83421"/>
        <dbReference type="ChEBI" id="CHEBI:456216"/>
        <dbReference type="EC" id="2.7.11.1"/>
    </reaction>
</comment>
<dbReference type="GO" id="GO:0045143">
    <property type="term" value="P:homologous chromosome segregation"/>
    <property type="evidence" value="ECO:0007669"/>
    <property type="project" value="UniProtKB-ARBA"/>
</dbReference>
<evidence type="ECO:0000256" key="4">
    <source>
        <dbReference type="ARBA" id="ARBA00022679"/>
    </source>
</evidence>
<dbReference type="FunFam" id="1.10.510.10:FF:000235">
    <property type="entry name" value="Serine/threonine-protein kinase ark1"/>
    <property type="match status" value="1"/>
</dbReference>
<reference evidence="17 18" key="1">
    <citation type="submission" date="2015-10" db="EMBL/GenBank/DDBJ databases">
        <title>Genome analyses suggest a sexual origin of heterokaryosis in a supposedly ancient asexual fungus.</title>
        <authorList>
            <person name="Ropars J."/>
            <person name="Sedzielewska K."/>
            <person name="Noel J."/>
            <person name="Charron P."/>
            <person name="Farinelli L."/>
            <person name="Marton T."/>
            <person name="Kruger M."/>
            <person name="Pelin A."/>
            <person name="Brachmann A."/>
            <person name="Corradi N."/>
        </authorList>
    </citation>
    <scope>NUCLEOTIDE SEQUENCE [LARGE SCALE GENOMIC DNA]</scope>
    <source>
        <strain evidence="17 18">A4</strain>
    </source>
</reference>
<dbReference type="GO" id="GO:0090266">
    <property type="term" value="P:regulation of mitotic cell cycle spindle assembly checkpoint"/>
    <property type="evidence" value="ECO:0007669"/>
    <property type="project" value="UniProtKB-ARBA"/>
</dbReference>
<keyword evidence="18" id="KW-1185">Reference proteome</keyword>
<dbReference type="EMBL" id="LLXI01000581">
    <property type="protein sequence ID" value="PKY47837.1"/>
    <property type="molecule type" value="Genomic_DNA"/>
</dbReference>
<feature type="binding site" evidence="11">
    <location>
        <begin position="201"/>
        <end position="202"/>
    </location>
    <ligand>
        <name>ATP</name>
        <dbReference type="ChEBI" id="CHEBI:30616"/>
    </ligand>
</feature>
<dbReference type="PROSITE" id="PS00108">
    <property type="entry name" value="PROTEIN_KINASE_ST"/>
    <property type="match status" value="1"/>
</dbReference>
<feature type="active site" description="Proton acceptor" evidence="10">
    <location>
        <position position="197"/>
    </location>
</feature>
<dbReference type="VEuPathDB" id="FungiDB:RhiirFUN_000543"/>
<dbReference type="InterPro" id="IPR000719">
    <property type="entry name" value="Prot_kinase_dom"/>
</dbReference>